<gene>
    <name evidence="1" type="ORF">PAPYR_6849</name>
</gene>
<evidence type="ECO:0000313" key="2">
    <source>
        <dbReference type="Proteomes" id="UP001141327"/>
    </source>
</evidence>
<dbReference type="Proteomes" id="UP001141327">
    <property type="component" value="Unassembled WGS sequence"/>
</dbReference>
<reference evidence="1" key="1">
    <citation type="journal article" date="2022" name="bioRxiv">
        <title>Genomics of Preaxostyla Flagellates Illuminates Evolutionary Transitions and the Path Towards Mitochondrial Loss.</title>
        <authorList>
            <person name="Novak L.V.F."/>
            <person name="Treitli S.C."/>
            <person name="Pyrih J."/>
            <person name="Halakuc P."/>
            <person name="Pipaliya S.V."/>
            <person name="Vacek V."/>
            <person name="Brzon O."/>
            <person name="Soukal P."/>
            <person name="Eme L."/>
            <person name="Dacks J.B."/>
            <person name="Karnkowska A."/>
            <person name="Elias M."/>
            <person name="Hampl V."/>
        </authorList>
    </citation>
    <scope>NUCLEOTIDE SEQUENCE</scope>
    <source>
        <strain evidence="1">RCP-MX</strain>
    </source>
</reference>
<proteinExistence type="predicted"/>
<comment type="caution">
    <text evidence="1">The sequence shown here is derived from an EMBL/GenBank/DDBJ whole genome shotgun (WGS) entry which is preliminary data.</text>
</comment>
<accession>A0ABQ8UIS0</accession>
<keyword evidence="2" id="KW-1185">Reference proteome</keyword>
<evidence type="ECO:0000313" key="1">
    <source>
        <dbReference type="EMBL" id="KAJ4457607.1"/>
    </source>
</evidence>
<organism evidence="1 2">
    <name type="scientific">Paratrimastix pyriformis</name>
    <dbReference type="NCBI Taxonomy" id="342808"/>
    <lineage>
        <taxon>Eukaryota</taxon>
        <taxon>Metamonada</taxon>
        <taxon>Preaxostyla</taxon>
        <taxon>Paratrimastigidae</taxon>
        <taxon>Paratrimastix</taxon>
    </lineage>
</organism>
<name>A0ABQ8UIS0_9EUKA</name>
<dbReference type="EMBL" id="JAPMOS010000043">
    <property type="protein sequence ID" value="KAJ4457607.1"/>
    <property type="molecule type" value="Genomic_DNA"/>
</dbReference>
<protein>
    <submittedName>
        <fullName evidence="1">Uncharacterized protein</fullName>
    </submittedName>
</protein>
<sequence length="87" mass="10340">MSWPRWDTENNFCLEKHLFSHSLIYVLIESAFSKVNSDYSYLVRRSLRRHEHWKFFLVPEKALRGTNKCAVLRSETYGKFGGLMRGP</sequence>